<keyword evidence="1" id="KW-0597">Phosphoprotein</keyword>
<comment type="caution">
    <text evidence="3">The sequence shown here is derived from an EMBL/GenBank/DDBJ whole genome shotgun (WGS) entry which is preliminary data.</text>
</comment>
<dbReference type="Proteomes" id="UP001595719">
    <property type="component" value="Unassembled WGS sequence"/>
</dbReference>
<feature type="modified residue" description="4-aspartylphosphate" evidence="1">
    <location>
        <position position="64"/>
    </location>
</feature>
<sequence>MSDAVHSHKNIYLADDDEDDRMLFMEAVCDLELSALVTTAADGAELLDLLFQNSRELPEIIFLDINMPGKNGFECLQEIRSAGSALKTVRIIMLSTSRSPENIDLSYELGADFYAVKPSTFQGLKELLLRIFEMDWRMIKKQESQFLLV</sequence>
<proteinExistence type="predicted"/>
<evidence type="ECO:0000259" key="2">
    <source>
        <dbReference type="PROSITE" id="PS50110"/>
    </source>
</evidence>
<reference evidence="4" key="1">
    <citation type="journal article" date="2019" name="Int. J. Syst. Evol. Microbiol.">
        <title>The Global Catalogue of Microorganisms (GCM) 10K type strain sequencing project: providing services to taxonomists for standard genome sequencing and annotation.</title>
        <authorList>
            <consortium name="The Broad Institute Genomics Platform"/>
            <consortium name="The Broad Institute Genome Sequencing Center for Infectious Disease"/>
            <person name="Wu L."/>
            <person name="Ma J."/>
        </authorList>
    </citation>
    <scope>NUCLEOTIDE SEQUENCE [LARGE SCALE GENOMIC DNA]</scope>
    <source>
        <strain evidence="4">CGMCC 1.15345</strain>
    </source>
</reference>
<evidence type="ECO:0000256" key="1">
    <source>
        <dbReference type="PROSITE-ProRule" id="PRU00169"/>
    </source>
</evidence>
<dbReference type="PANTHER" id="PTHR44520:SF2">
    <property type="entry name" value="RESPONSE REGULATOR RCP1"/>
    <property type="match status" value="1"/>
</dbReference>
<dbReference type="InterPro" id="IPR001789">
    <property type="entry name" value="Sig_transdc_resp-reg_receiver"/>
</dbReference>
<name>A0ABV8VZY6_9FLAO</name>
<dbReference type="Pfam" id="PF00072">
    <property type="entry name" value="Response_reg"/>
    <property type="match status" value="1"/>
</dbReference>
<evidence type="ECO:0000313" key="3">
    <source>
        <dbReference type="EMBL" id="MFC4390128.1"/>
    </source>
</evidence>
<dbReference type="RefSeq" id="WP_219071587.1">
    <property type="nucleotide sequence ID" value="NZ_JBHSCO010000001.1"/>
</dbReference>
<organism evidence="3 4">
    <name type="scientific">Flavobacterium quisquiliarum</name>
    <dbReference type="NCBI Taxonomy" id="1834436"/>
    <lineage>
        <taxon>Bacteria</taxon>
        <taxon>Pseudomonadati</taxon>
        <taxon>Bacteroidota</taxon>
        <taxon>Flavobacteriia</taxon>
        <taxon>Flavobacteriales</taxon>
        <taxon>Flavobacteriaceae</taxon>
        <taxon>Flavobacterium</taxon>
    </lineage>
</organism>
<dbReference type="PANTHER" id="PTHR44520">
    <property type="entry name" value="RESPONSE REGULATOR RCP1-RELATED"/>
    <property type="match status" value="1"/>
</dbReference>
<protein>
    <submittedName>
        <fullName evidence="3">Response regulator</fullName>
    </submittedName>
</protein>
<dbReference type="InterPro" id="IPR052893">
    <property type="entry name" value="TCS_response_regulator"/>
</dbReference>
<accession>A0ABV8VZY6</accession>
<gene>
    <name evidence="3" type="ORF">ACFOY0_03890</name>
</gene>
<dbReference type="EMBL" id="JBHSCO010000001">
    <property type="protein sequence ID" value="MFC4390128.1"/>
    <property type="molecule type" value="Genomic_DNA"/>
</dbReference>
<keyword evidence="4" id="KW-1185">Reference proteome</keyword>
<dbReference type="PROSITE" id="PS50110">
    <property type="entry name" value="RESPONSE_REGULATORY"/>
    <property type="match status" value="1"/>
</dbReference>
<evidence type="ECO:0000313" key="4">
    <source>
        <dbReference type="Proteomes" id="UP001595719"/>
    </source>
</evidence>
<feature type="domain" description="Response regulatory" evidence="2">
    <location>
        <begin position="10"/>
        <end position="132"/>
    </location>
</feature>
<dbReference type="SMART" id="SM00448">
    <property type="entry name" value="REC"/>
    <property type="match status" value="1"/>
</dbReference>